<feature type="compositionally biased region" description="Basic residues" evidence="1">
    <location>
        <begin position="716"/>
        <end position="727"/>
    </location>
</feature>
<protein>
    <submittedName>
        <fullName evidence="3">HTH CENPB-type domain-containing protein</fullName>
    </submittedName>
</protein>
<dbReference type="InterPro" id="IPR050863">
    <property type="entry name" value="CenT-Element_Derived"/>
</dbReference>
<dbReference type="InterPro" id="IPR004875">
    <property type="entry name" value="DDE_SF_endonuclease_dom"/>
</dbReference>
<keyword evidence="4" id="KW-1185">Reference proteome</keyword>
<dbReference type="Proteomes" id="UP000623467">
    <property type="component" value="Unassembled WGS sequence"/>
</dbReference>
<evidence type="ECO:0000313" key="4">
    <source>
        <dbReference type="Proteomes" id="UP000623467"/>
    </source>
</evidence>
<name>A0A8H6WQZ0_9AGAR</name>
<evidence type="ECO:0000256" key="1">
    <source>
        <dbReference type="SAM" id="MobiDB-lite"/>
    </source>
</evidence>
<accession>A0A8H6WQZ0</accession>
<proteinExistence type="predicted"/>
<dbReference type="GO" id="GO:0005634">
    <property type="term" value="C:nucleus"/>
    <property type="evidence" value="ECO:0007669"/>
    <property type="project" value="TreeGrafter"/>
</dbReference>
<dbReference type="PANTHER" id="PTHR19303">
    <property type="entry name" value="TRANSPOSON"/>
    <property type="match status" value="1"/>
</dbReference>
<reference evidence="3" key="1">
    <citation type="submission" date="2020-05" db="EMBL/GenBank/DDBJ databases">
        <title>Mycena genomes resolve the evolution of fungal bioluminescence.</title>
        <authorList>
            <person name="Tsai I.J."/>
        </authorList>
    </citation>
    <scope>NUCLEOTIDE SEQUENCE</scope>
    <source>
        <strain evidence="3">160909Yilan</strain>
    </source>
</reference>
<dbReference type="PANTHER" id="PTHR19303:SF74">
    <property type="entry name" value="POGO TRANSPOSABLE ELEMENT WITH KRAB DOMAIN"/>
    <property type="match status" value="1"/>
</dbReference>
<sequence length="780" mass="87900">MARAKSKSKHAQIAREERDTLMARAVVFYRHEVEKDLAPEKKRMSLRTVCRKFEGAYKIDTGRDVALDHNTLLRLVKGGKSKSLSNEEQGWLLPEEVRTVIAFAKDVANRGFPLNHKRLKEAVDEICRARLGDRFPACGVGKNWTGRFLEKYHDELWMYWSHSLDNKRGRAVNPATNTAWFDLLENVLAGRCDHEFEPAPSEEDREDRELDYERILPENIYGMDESGFPASFARKEKVIGGAGKKTQHKRGDGSRENTTVIVTICADGSALKPAVIFKGQAYNVRWEQENPTEASLGYSKKGWVDGEINVEFMKDFHEQTKKKAKGRTRLVVVDGHNSHYSKPLLDFARKHRIHVLCYPAHATHIYQGLDVVVFGPLKLYWSEEKSKHEREKREAVTKENFLAIYGAAHIRALTAETIQAAFRKTGLWPFNREVVTEEMMAPSLETAARGHLPVAPSTPVRIMTDMLHQAHQRAKKARIEPASDAEDEGDAPASPTPQGNNPSPPRRRRLPARNPFDTPVRNAISRLGSTSSAFLVSSSPIQSSSDPPANPTAEISPEKAADIFLLAAEPSTALERDLQVALRKAHEKNRHQKHRIIEMQSALVLNGAYVDAVRGQLAAQEKKRARGNKKGRLVGDGLPRLLTARDFVNRVAEFERDAAAKAEELQKRKANREERGEALKRWKELDDQRKERNKEVRREHAIQLLAWEAERDLAKQQHRRPGWKKPTLKGLLFSPLPKPGYALTPGEKAVESDEDKAKSGSDSDSDSDSSPSASDSDQDE</sequence>
<dbReference type="OrthoDB" id="2917041at2759"/>
<feature type="region of interest" description="Disordered" evidence="1">
    <location>
        <begin position="467"/>
        <end position="522"/>
    </location>
</feature>
<feature type="compositionally biased region" description="Low complexity" evidence="1">
    <location>
        <begin position="768"/>
        <end position="780"/>
    </location>
</feature>
<dbReference type="EMBL" id="JACAZH010000103">
    <property type="protein sequence ID" value="KAF7326341.1"/>
    <property type="molecule type" value="Genomic_DNA"/>
</dbReference>
<evidence type="ECO:0000259" key="2">
    <source>
        <dbReference type="Pfam" id="PF03184"/>
    </source>
</evidence>
<dbReference type="GO" id="GO:0003677">
    <property type="term" value="F:DNA binding"/>
    <property type="evidence" value="ECO:0007669"/>
    <property type="project" value="TreeGrafter"/>
</dbReference>
<gene>
    <name evidence="3" type="ORF">MSAN_02513400</name>
</gene>
<comment type="caution">
    <text evidence="3">The sequence shown here is derived from an EMBL/GenBank/DDBJ whole genome shotgun (WGS) entry which is preliminary data.</text>
</comment>
<dbReference type="AlphaFoldDB" id="A0A8H6WQZ0"/>
<feature type="compositionally biased region" description="Basic and acidic residues" evidence="1">
    <location>
        <begin position="748"/>
        <end position="761"/>
    </location>
</feature>
<organism evidence="3 4">
    <name type="scientific">Mycena sanguinolenta</name>
    <dbReference type="NCBI Taxonomy" id="230812"/>
    <lineage>
        <taxon>Eukaryota</taxon>
        <taxon>Fungi</taxon>
        <taxon>Dikarya</taxon>
        <taxon>Basidiomycota</taxon>
        <taxon>Agaricomycotina</taxon>
        <taxon>Agaricomycetes</taxon>
        <taxon>Agaricomycetidae</taxon>
        <taxon>Agaricales</taxon>
        <taxon>Marasmiineae</taxon>
        <taxon>Mycenaceae</taxon>
        <taxon>Mycena</taxon>
    </lineage>
</organism>
<feature type="region of interest" description="Disordered" evidence="1">
    <location>
        <begin position="714"/>
        <end position="780"/>
    </location>
</feature>
<evidence type="ECO:0000313" key="3">
    <source>
        <dbReference type="EMBL" id="KAF7326341.1"/>
    </source>
</evidence>
<dbReference type="Pfam" id="PF03184">
    <property type="entry name" value="DDE_1"/>
    <property type="match status" value="1"/>
</dbReference>
<feature type="domain" description="DDE-1" evidence="2">
    <location>
        <begin position="258"/>
        <end position="422"/>
    </location>
</feature>